<feature type="transmembrane region" description="Helical" evidence="2">
    <location>
        <begin position="191"/>
        <end position="216"/>
    </location>
</feature>
<dbReference type="PANTHER" id="PTHR20992:SF9">
    <property type="entry name" value="AT15442P-RELATED"/>
    <property type="match status" value="1"/>
</dbReference>
<proteinExistence type="predicted"/>
<evidence type="ECO:0000256" key="2">
    <source>
        <dbReference type="SAM" id="Phobius"/>
    </source>
</evidence>
<feature type="transmembrane region" description="Helical" evidence="2">
    <location>
        <begin position="87"/>
        <end position="110"/>
    </location>
</feature>
<organism evidence="3">
    <name type="scientific">Medioppia subpectinata</name>
    <dbReference type="NCBI Taxonomy" id="1979941"/>
    <lineage>
        <taxon>Eukaryota</taxon>
        <taxon>Metazoa</taxon>
        <taxon>Ecdysozoa</taxon>
        <taxon>Arthropoda</taxon>
        <taxon>Chelicerata</taxon>
        <taxon>Arachnida</taxon>
        <taxon>Acari</taxon>
        <taxon>Acariformes</taxon>
        <taxon>Sarcoptiformes</taxon>
        <taxon>Oribatida</taxon>
        <taxon>Brachypylina</taxon>
        <taxon>Oppioidea</taxon>
        <taxon>Oppiidae</taxon>
        <taxon>Medioppia</taxon>
    </lineage>
</organism>
<dbReference type="Proteomes" id="UP000759131">
    <property type="component" value="Unassembled WGS sequence"/>
</dbReference>
<dbReference type="EMBL" id="CAJPIZ010007051">
    <property type="protein sequence ID" value="CAG2110015.1"/>
    <property type="molecule type" value="Genomic_DNA"/>
</dbReference>
<evidence type="ECO:0000256" key="1">
    <source>
        <dbReference type="SAM" id="MobiDB-lite"/>
    </source>
</evidence>
<keyword evidence="4" id="KW-1185">Reference proteome</keyword>
<keyword evidence="2" id="KW-0812">Transmembrane</keyword>
<dbReference type="Pfam" id="PF04087">
    <property type="entry name" value="DUF389"/>
    <property type="match status" value="1"/>
</dbReference>
<evidence type="ECO:0000313" key="3">
    <source>
        <dbReference type="EMBL" id="CAD7629585.1"/>
    </source>
</evidence>
<name>A0A7R9Q311_9ACAR</name>
<gene>
    <name evidence="3" type="ORF">OSB1V03_LOCUS10000</name>
</gene>
<reference evidence="3" key="1">
    <citation type="submission" date="2020-11" db="EMBL/GenBank/DDBJ databases">
        <authorList>
            <person name="Tran Van P."/>
        </authorList>
    </citation>
    <scope>NUCLEOTIDE SEQUENCE</scope>
</reference>
<dbReference type="OrthoDB" id="543859at2759"/>
<feature type="transmembrane region" description="Helical" evidence="2">
    <location>
        <begin position="117"/>
        <end position="139"/>
    </location>
</feature>
<sequence length="495" mass="55168">MGLLDNSVISLVASMLVSPMMGPVMAMTFGTIIKDRSLRRLGFRNLGVCFAITILFGYFFGLIALNFTKHWNAEQEWPTNMMRERGLPRVAWVGTLVAFPSGCAVAISLLSGNEASLVGVAISVSLLPPAVNAGLLWAFSTLKTLYSISEDPVNTNYTTGAQRSYLNLCPSLTPEDKYIPYYNDNIAIETAILGALSLILSLINITNIFIGALILLKIKEIAPLSTMSPNTRRFFQEDIKIAREYNAEHGSSSDNMGERVLKEWADMNGIDANELLSNTPEARVTQFHTLNDIVRDVEADDVYRSIQRTRLSTHNADLLRRMSQSLFQPPMNNMNKESGGGKDSRRRSSAVSINMSSYRISGVEMGAIANRRNGRRPSRLSQIAPTIITSDVDYDRFSMGERSRPPTPTIKMPLSAGIQPRNSDVFTFGDNLLVNDMNRSRNRNSLLLRRSLHQTDHSRYSLWPRSAPPVSPSSIPRFVVTPVTDSRTEQQNFNY</sequence>
<dbReference type="InterPro" id="IPR005240">
    <property type="entry name" value="DUF389"/>
</dbReference>
<dbReference type="PANTHER" id="PTHR20992">
    <property type="entry name" value="AT15442P-RELATED"/>
    <property type="match status" value="1"/>
</dbReference>
<dbReference type="EMBL" id="OC861626">
    <property type="protein sequence ID" value="CAD7629585.1"/>
    <property type="molecule type" value="Genomic_DNA"/>
</dbReference>
<keyword evidence="2" id="KW-1133">Transmembrane helix</keyword>
<feature type="transmembrane region" description="Helical" evidence="2">
    <location>
        <begin position="45"/>
        <end position="67"/>
    </location>
</feature>
<keyword evidence="2" id="KW-0472">Membrane</keyword>
<dbReference type="AlphaFoldDB" id="A0A7R9Q311"/>
<accession>A0A7R9Q311</accession>
<evidence type="ECO:0000313" key="4">
    <source>
        <dbReference type="Proteomes" id="UP000759131"/>
    </source>
</evidence>
<protein>
    <submittedName>
        <fullName evidence="3">Uncharacterized protein</fullName>
    </submittedName>
</protein>
<feature type="region of interest" description="Disordered" evidence="1">
    <location>
        <begin position="328"/>
        <end position="350"/>
    </location>
</feature>
<feature type="transmembrane region" description="Helical" evidence="2">
    <location>
        <begin position="12"/>
        <end position="33"/>
    </location>
</feature>